<dbReference type="Proteomes" id="UP001209878">
    <property type="component" value="Unassembled WGS sequence"/>
</dbReference>
<dbReference type="Pfam" id="PF12130">
    <property type="entry name" value="bMERB_dom"/>
    <property type="match status" value="1"/>
</dbReference>
<feature type="region of interest" description="Disordered" evidence="2">
    <location>
        <begin position="98"/>
        <end position="327"/>
    </location>
</feature>
<feature type="compositionally biased region" description="Polar residues" evidence="2">
    <location>
        <begin position="49"/>
        <end position="63"/>
    </location>
</feature>
<feature type="compositionally biased region" description="Basic and acidic residues" evidence="2">
    <location>
        <begin position="20"/>
        <end position="29"/>
    </location>
</feature>
<feature type="coiled-coil region" evidence="1">
    <location>
        <begin position="412"/>
        <end position="457"/>
    </location>
</feature>
<evidence type="ECO:0000256" key="1">
    <source>
        <dbReference type="SAM" id="Coils"/>
    </source>
</evidence>
<feature type="compositionally biased region" description="Basic and acidic residues" evidence="2">
    <location>
        <begin position="257"/>
        <end position="305"/>
    </location>
</feature>
<dbReference type="PANTHER" id="PTHR23167">
    <property type="entry name" value="CALPONIN HOMOLOGY DOMAIN-CONTAINING PROTEIN DDB_G0272472-RELATED"/>
    <property type="match status" value="1"/>
</dbReference>
<sequence length="503" mass="56270">MSNPKIKNLSNHISTSEPKLTQEKHRLDSCKSWSDSQSDTSDQRSLTSLKTTGSSNSSPLYSPNQAIVDAKRKFFFDTPQPVRFDHRALLKDVGKSECDMDRGITDTSTPVEGNTAHALNGSPDVFFTPATSMKPKGKVAGRPRGADIRRQVLMKAESSDGGASEKTDAAPLIKSPPPQTQPIDIVGSSRERPSAARSLPEKSFSVDSPYTTVSSTPPPRGKAAHKALKKQKSKDDEKENKKGKRRSFLSMFLPSKNAEKKEKGAGKDRALSPETPEKMGKRKGVDSREKARKEKVGEGVSREGVRPAVVVRPQARKEARRPLTLTKDEAENRRSIYDEFGPLMGDMFGEQWKEATRERLEMVAPPPAKAPHTALLAPKAALEEFDTESELGDDMVSVRSFQSQGLSEDECARLHKKQAKAALRKRREQEQQRLHVAQQIQRQLEEVEVKQREVEKRGVVIERVLRGDGPDTQRDEAELMQMWFNIVHEKNLLVRYESELMVQ</sequence>
<feature type="compositionally biased region" description="Polar residues" evidence="2">
    <location>
        <begin position="1"/>
        <end position="19"/>
    </location>
</feature>
<feature type="compositionally biased region" description="Basic and acidic residues" evidence="2">
    <location>
        <begin position="315"/>
        <end position="327"/>
    </location>
</feature>
<evidence type="ECO:0000313" key="4">
    <source>
        <dbReference type="EMBL" id="KAK2182204.1"/>
    </source>
</evidence>
<dbReference type="PANTHER" id="PTHR23167:SF54">
    <property type="entry name" value="[F-ACTIN]-MONOOXYGENASE MICAL"/>
    <property type="match status" value="1"/>
</dbReference>
<feature type="region of interest" description="Disordered" evidence="2">
    <location>
        <begin position="1"/>
        <end position="63"/>
    </location>
</feature>
<evidence type="ECO:0000313" key="5">
    <source>
        <dbReference type="Proteomes" id="UP001209878"/>
    </source>
</evidence>
<keyword evidence="5" id="KW-1185">Reference proteome</keyword>
<feature type="domain" description="BMERB" evidence="3">
    <location>
        <begin position="427"/>
        <end position="503"/>
    </location>
</feature>
<proteinExistence type="predicted"/>
<dbReference type="EMBL" id="JAODUO010000363">
    <property type="protein sequence ID" value="KAK2182204.1"/>
    <property type="molecule type" value="Genomic_DNA"/>
</dbReference>
<feature type="compositionally biased region" description="Basic residues" evidence="2">
    <location>
        <begin position="222"/>
        <end position="232"/>
    </location>
</feature>
<evidence type="ECO:0000259" key="3">
    <source>
        <dbReference type="PROSITE" id="PS51848"/>
    </source>
</evidence>
<organism evidence="4 5">
    <name type="scientific">Ridgeia piscesae</name>
    <name type="common">Tubeworm</name>
    <dbReference type="NCBI Taxonomy" id="27915"/>
    <lineage>
        <taxon>Eukaryota</taxon>
        <taxon>Metazoa</taxon>
        <taxon>Spiralia</taxon>
        <taxon>Lophotrochozoa</taxon>
        <taxon>Annelida</taxon>
        <taxon>Polychaeta</taxon>
        <taxon>Sedentaria</taxon>
        <taxon>Canalipalpata</taxon>
        <taxon>Sabellida</taxon>
        <taxon>Siboglinidae</taxon>
        <taxon>Ridgeia</taxon>
    </lineage>
</organism>
<accession>A0AAD9L362</accession>
<dbReference type="InterPro" id="IPR050540">
    <property type="entry name" value="F-actin_Monoox_Mical"/>
</dbReference>
<protein>
    <recommendedName>
        <fullName evidence="3">BMERB domain-containing protein</fullName>
    </recommendedName>
</protein>
<comment type="caution">
    <text evidence="4">The sequence shown here is derived from an EMBL/GenBank/DDBJ whole genome shotgun (WGS) entry which is preliminary data.</text>
</comment>
<dbReference type="InterPro" id="IPR022735">
    <property type="entry name" value="bMERB_dom"/>
</dbReference>
<evidence type="ECO:0000256" key="2">
    <source>
        <dbReference type="SAM" id="MobiDB-lite"/>
    </source>
</evidence>
<gene>
    <name evidence="4" type="ORF">NP493_363g01004</name>
</gene>
<keyword evidence="1" id="KW-0175">Coiled coil</keyword>
<feature type="compositionally biased region" description="Low complexity" evidence="2">
    <location>
        <begin position="205"/>
        <end position="215"/>
    </location>
</feature>
<dbReference type="SMART" id="SM01203">
    <property type="entry name" value="DUF3585"/>
    <property type="match status" value="1"/>
</dbReference>
<dbReference type="PROSITE" id="PS51848">
    <property type="entry name" value="BMERB"/>
    <property type="match status" value="1"/>
</dbReference>
<reference evidence="4" key="1">
    <citation type="journal article" date="2023" name="Mol. Biol. Evol.">
        <title>Third-Generation Sequencing Reveals the Adaptive Role of the Epigenome in Three Deep-Sea Polychaetes.</title>
        <authorList>
            <person name="Perez M."/>
            <person name="Aroh O."/>
            <person name="Sun Y."/>
            <person name="Lan Y."/>
            <person name="Juniper S.K."/>
            <person name="Young C.R."/>
            <person name="Angers B."/>
            <person name="Qian P.Y."/>
        </authorList>
    </citation>
    <scope>NUCLEOTIDE SEQUENCE</scope>
    <source>
        <strain evidence="4">R07B-5</strain>
    </source>
</reference>
<feature type="compositionally biased region" description="Low complexity" evidence="2">
    <location>
        <begin position="30"/>
        <end position="48"/>
    </location>
</feature>
<name>A0AAD9L362_RIDPI</name>
<dbReference type="AlphaFoldDB" id="A0AAD9L362"/>